<dbReference type="InterPro" id="IPR038900">
    <property type="entry name" value="TMC"/>
</dbReference>
<keyword evidence="10" id="KW-1185">Reference proteome</keyword>
<dbReference type="Pfam" id="PF07810">
    <property type="entry name" value="TMC"/>
    <property type="match status" value="1"/>
</dbReference>
<evidence type="ECO:0000259" key="8">
    <source>
        <dbReference type="Pfam" id="PF07810"/>
    </source>
</evidence>
<feature type="transmembrane region" description="Helical" evidence="7">
    <location>
        <begin position="624"/>
        <end position="648"/>
    </location>
</feature>
<evidence type="ECO:0000256" key="7">
    <source>
        <dbReference type="SAM" id="Phobius"/>
    </source>
</evidence>
<evidence type="ECO:0000256" key="1">
    <source>
        <dbReference type="ARBA" id="ARBA00004141"/>
    </source>
</evidence>
<evidence type="ECO:0000256" key="6">
    <source>
        <dbReference type="SAM" id="MobiDB-lite"/>
    </source>
</evidence>
<accession>A0AAV2HAF3</accession>
<feature type="transmembrane region" description="Helical" evidence="7">
    <location>
        <begin position="457"/>
        <end position="477"/>
    </location>
</feature>
<organism evidence="9 10">
    <name type="scientific">Lymnaea stagnalis</name>
    <name type="common">Great pond snail</name>
    <name type="synonym">Helix stagnalis</name>
    <dbReference type="NCBI Taxonomy" id="6523"/>
    <lineage>
        <taxon>Eukaryota</taxon>
        <taxon>Metazoa</taxon>
        <taxon>Spiralia</taxon>
        <taxon>Lophotrochozoa</taxon>
        <taxon>Mollusca</taxon>
        <taxon>Gastropoda</taxon>
        <taxon>Heterobranchia</taxon>
        <taxon>Euthyneura</taxon>
        <taxon>Panpulmonata</taxon>
        <taxon>Hygrophila</taxon>
        <taxon>Lymnaeoidea</taxon>
        <taxon>Lymnaeidae</taxon>
        <taxon>Lymnaea</taxon>
    </lineage>
</organism>
<dbReference type="GO" id="GO:0005886">
    <property type="term" value="C:plasma membrane"/>
    <property type="evidence" value="ECO:0007669"/>
    <property type="project" value="InterPro"/>
</dbReference>
<feature type="transmembrane region" description="Helical" evidence="7">
    <location>
        <begin position="222"/>
        <end position="240"/>
    </location>
</feature>
<feature type="transmembrane region" description="Helical" evidence="7">
    <location>
        <begin position="318"/>
        <end position="342"/>
    </location>
</feature>
<name>A0AAV2HAF3_LYMST</name>
<dbReference type="InterPro" id="IPR012496">
    <property type="entry name" value="TMC_dom"/>
</dbReference>
<comment type="caution">
    <text evidence="9">The sequence shown here is derived from an EMBL/GenBank/DDBJ whole genome shotgun (WGS) entry which is preliminary data.</text>
</comment>
<feature type="region of interest" description="Disordered" evidence="6">
    <location>
        <begin position="1"/>
        <end position="22"/>
    </location>
</feature>
<reference evidence="9 10" key="1">
    <citation type="submission" date="2024-04" db="EMBL/GenBank/DDBJ databases">
        <authorList>
            <consortium name="Genoscope - CEA"/>
            <person name="William W."/>
        </authorList>
    </citation>
    <scope>NUCLEOTIDE SEQUENCE [LARGE SCALE GENOMIC DNA]</scope>
</reference>
<gene>
    <name evidence="9" type="ORF">GSLYS_00003151001</name>
</gene>
<evidence type="ECO:0000256" key="3">
    <source>
        <dbReference type="ARBA" id="ARBA00022692"/>
    </source>
</evidence>
<feature type="transmembrane region" description="Helical" evidence="7">
    <location>
        <begin position="398"/>
        <end position="424"/>
    </location>
</feature>
<protein>
    <recommendedName>
        <fullName evidence="8">TMC domain-containing protein</fullName>
    </recommendedName>
</protein>
<evidence type="ECO:0000256" key="2">
    <source>
        <dbReference type="ARBA" id="ARBA00006510"/>
    </source>
</evidence>
<keyword evidence="5 7" id="KW-0472">Membrane</keyword>
<feature type="domain" description="TMC" evidence="8">
    <location>
        <begin position="448"/>
        <end position="556"/>
    </location>
</feature>
<feature type="transmembrane region" description="Helical" evidence="7">
    <location>
        <begin position="131"/>
        <end position="152"/>
    </location>
</feature>
<dbReference type="GO" id="GO:0008381">
    <property type="term" value="F:mechanosensitive monoatomic ion channel activity"/>
    <property type="evidence" value="ECO:0007669"/>
    <property type="project" value="TreeGrafter"/>
</dbReference>
<dbReference type="PANTHER" id="PTHR23302:SF24">
    <property type="entry name" value="TMC DOMAIN-CONTAINING PROTEIN"/>
    <property type="match status" value="1"/>
</dbReference>
<keyword evidence="3 7" id="KW-0812">Transmembrane</keyword>
<keyword evidence="4 7" id="KW-1133">Transmembrane helix</keyword>
<evidence type="ECO:0000256" key="4">
    <source>
        <dbReference type="ARBA" id="ARBA00022989"/>
    </source>
</evidence>
<feature type="transmembrane region" description="Helical" evidence="7">
    <location>
        <begin position="362"/>
        <end position="386"/>
    </location>
</feature>
<comment type="subcellular location">
    <subcellularLocation>
        <location evidence="1">Membrane</location>
        <topology evidence="1">Multi-pass membrane protein</topology>
    </subcellularLocation>
</comment>
<dbReference type="Proteomes" id="UP001497497">
    <property type="component" value="Unassembled WGS sequence"/>
</dbReference>
<dbReference type="PANTHER" id="PTHR23302">
    <property type="entry name" value="TRANSMEMBRANE CHANNEL-RELATED"/>
    <property type="match status" value="1"/>
</dbReference>
<evidence type="ECO:0000313" key="10">
    <source>
        <dbReference type="Proteomes" id="UP001497497"/>
    </source>
</evidence>
<comment type="similarity">
    <text evidence="2">Belongs to the TMC family.</text>
</comment>
<sequence length="699" mass="78895">MNSLKKSNKIAPMPPSSPADHAPDFCTEGVNLGHLRFSLGNIDACQDWKQCVQHIKELPSPISTKRLLLKRFSRKWSIQTDVGTMTKQATTKSQKFERFVSDVTYSLTLWTSSIRAIEGVHGSGVASYFTFLRWIFGLNLALFTLLLGFVILPMGLLPETQRDLIIYPNYNKSIECSRSYTVDEGTGISLLFSLLEGKGWMEKTFMFYGYYVVRLEHHYNLSLSYIMTVIACLLVSLILMTKHTAHSVKETIISSNNQDVKVSSQVLVGWDFSLSSSQTAQGKQLGVFKEFEAAAKEEMYLRDRTKRLTSKLSRCKLYLIRLLVNLVILASLAGAGCLIFSVTTLSTKYTFQEKKQSKGNSWLSLLITYLPSITITFCNGFLPVVFDSLVSFEDYTELFIIKITLLRTVLVRLASIVVLVVTLFTQVRCNAALDCTGSSSPDCAHLKCWETYVGQQFYRLVITDFFALVGFVLLLELPRMFLCSKFKLLDPIGPPQFKIPPNVLDLIYGQTLVWLGLLFTPMLPGILILKCFVVFYVKKLSALVACPPVKKSYRSSGINRFFMLVLLAAYVLCVLPVIYTMFNIKPSRGCGPYRVYDSMIESVQVAIETLPSFMAYSYNVVTSVAVTGTIILFLCVTIFFMSLVVSAYRENNKRLRDLLMKEGRNKLQLLKQINMVRRKSPAKVSNVNEGQSTLQDVDY</sequence>
<proteinExistence type="inferred from homology"/>
<feature type="transmembrane region" description="Helical" evidence="7">
    <location>
        <begin position="512"/>
        <end position="537"/>
    </location>
</feature>
<dbReference type="EMBL" id="CAXITT010000041">
    <property type="protein sequence ID" value="CAL1528981.1"/>
    <property type="molecule type" value="Genomic_DNA"/>
</dbReference>
<evidence type="ECO:0000313" key="9">
    <source>
        <dbReference type="EMBL" id="CAL1528981.1"/>
    </source>
</evidence>
<feature type="transmembrane region" description="Helical" evidence="7">
    <location>
        <begin position="557"/>
        <end position="579"/>
    </location>
</feature>
<evidence type="ECO:0000256" key="5">
    <source>
        <dbReference type="ARBA" id="ARBA00023136"/>
    </source>
</evidence>
<dbReference type="AlphaFoldDB" id="A0AAV2HAF3"/>